<evidence type="ECO:0000313" key="2">
    <source>
        <dbReference type="Proteomes" id="UP001153331"/>
    </source>
</evidence>
<gene>
    <name evidence="1" type="ORF">OPT61_g1325</name>
</gene>
<sequence>MTAKPRSPGTRCVIAGTRGACNWRNSCYVTRKAGFRCARRGRDRWPSVSKVSEIECGGSAALLFPPDFAQPRTAERLLAFNGKDSTCGAAGFLSDHHGHSQTATVKQPPQERLDDPHQACSMLTSCRDVRSRIQFESRNRAVGILKIRIDRWLISVGQSHMLTTQLQHHLLNAPAVCPKPPLNPIALCGVGRQTLDYLRKRRWRNQLVYSGGSPDELDWVFPPGAQWSPSHLFVGSQVADLNILEPTGSVNAALEYTMLLGSSGIVLRASMVICNTVGVLTSNDVQFTARMALHLATRNDYTDLWYRAYLSAVLDIGQRTARQQADGAIAFSYTEADGSKRPTTNHSTPSGFAAMSTFEPVIVRHRRQGPPSRSPGLHGRQAAAQRPEDRRCAMRGPEHLRRVLPREAYVSPDPSKRLEDEQSTRRGVMAYTALHCIAYTHTLVVIDAMCLCSSSSALRNFLQIKAETDISSVKYQAFMRKQTRYNPTRGGPFHLRAPSKMFWRTVRGMIPHKTARGTAAMERLKTFEGIPPPYDKKKRVVVPQALRVLRLKPGRKYCTVGRLGHEFGWKYQDVVSRLEERRKVKGAAYYERKKAARRQLAEAQKTANVDGKTKEQLTALGY</sequence>
<keyword evidence="2" id="KW-1185">Reference proteome</keyword>
<organism evidence="1 2">
    <name type="scientific">Boeremia exigua</name>
    <dbReference type="NCBI Taxonomy" id="749465"/>
    <lineage>
        <taxon>Eukaryota</taxon>
        <taxon>Fungi</taxon>
        <taxon>Dikarya</taxon>
        <taxon>Ascomycota</taxon>
        <taxon>Pezizomycotina</taxon>
        <taxon>Dothideomycetes</taxon>
        <taxon>Pleosporomycetidae</taxon>
        <taxon>Pleosporales</taxon>
        <taxon>Pleosporineae</taxon>
        <taxon>Didymellaceae</taxon>
        <taxon>Boeremia</taxon>
    </lineage>
</organism>
<reference evidence="1" key="1">
    <citation type="submission" date="2022-11" db="EMBL/GenBank/DDBJ databases">
        <title>Genome Sequence of Boeremia exigua.</title>
        <authorList>
            <person name="Buettner E."/>
        </authorList>
    </citation>
    <scope>NUCLEOTIDE SEQUENCE</scope>
    <source>
        <strain evidence="1">CU02</strain>
    </source>
</reference>
<name>A0ACC2IQL9_9PLEO</name>
<evidence type="ECO:0000313" key="1">
    <source>
        <dbReference type="EMBL" id="KAJ8117483.1"/>
    </source>
</evidence>
<dbReference type="Proteomes" id="UP001153331">
    <property type="component" value="Unassembled WGS sequence"/>
</dbReference>
<protein>
    <submittedName>
        <fullName evidence="1">Uncharacterized protein</fullName>
    </submittedName>
</protein>
<comment type="caution">
    <text evidence="1">The sequence shown here is derived from an EMBL/GenBank/DDBJ whole genome shotgun (WGS) entry which is preliminary data.</text>
</comment>
<proteinExistence type="predicted"/>
<dbReference type="EMBL" id="JAPHNI010000051">
    <property type="protein sequence ID" value="KAJ8117483.1"/>
    <property type="molecule type" value="Genomic_DNA"/>
</dbReference>
<accession>A0ACC2IQL9</accession>